<keyword evidence="1" id="KW-0472">Membrane</keyword>
<keyword evidence="3" id="KW-1185">Reference proteome</keyword>
<dbReference type="EMBL" id="FNYK01000029">
    <property type="protein sequence ID" value="SEI86399.1"/>
    <property type="molecule type" value="Genomic_DNA"/>
</dbReference>
<evidence type="ECO:0000313" key="3">
    <source>
        <dbReference type="Proteomes" id="UP000183028"/>
    </source>
</evidence>
<evidence type="ECO:0000313" key="2">
    <source>
        <dbReference type="EMBL" id="SEI86399.1"/>
    </source>
</evidence>
<feature type="transmembrane region" description="Helical" evidence="1">
    <location>
        <begin position="65"/>
        <end position="83"/>
    </location>
</feature>
<evidence type="ECO:0000256" key="1">
    <source>
        <dbReference type="SAM" id="Phobius"/>
    </source>
</evidence>
<dbReference type="Proteomes" id="UP000183028">
    <property type="component" value="Unassembled WGS sequence"/>
</dbReference>
<reference evidence="3" key="1">
    <citation type="submission" date="2016-10" db="EMBL/GenBank/DDBJ databases">
        <authorList>
            <person name="Varghese N."/>
        </authorList>
    </citation>
    <scope>NUCLEOTIDE SEQUENCE [LARGE SCALE GENOMIC DNA]</scope>
    <source>
        <strain evidence="3">DSM 20406</strain>
    </source>
</reference>
<dbReference type="RefSeq" id="WP_143122801.1">
    <property type="nucleotide sequence ID" value="NZ_FNYK01000029.1"/>
</dbReference>
<feature type="non-terminal residue" evidence="2">
    <location>
        <position position="85"/>
    </location>
</feature>
<proteinExistence type="predicted"/>
<name>A0A1H6U245_9FIRM</name>
<keyword evidence="1" id="KW-1133">Transmembrane helix</keyword>
<gene>
    <name evidence="2" type="ORF">SAMN04487834_102925</name>
</gene>
<organism evidence="2 3">
    <name type="scientific">Sharpea azabuensis</name>
    <dbReference type="NCBI Taxonomy" id="322505"/>
    <lineage>
        <taxon>Bacteria</taxon>
        <taxon>Bacillati</taxon>
        <taxon>Bacillota</taxon>
        <taxon>Erysipelotrichia</taxon>
        <taxon>Erysipelotrichales</taxon>
        <taxon>Coprobacillaceae</taxon>
        <taxon>Sharpea</taxon>
    </lineage>
</organism>
<accession>A0A1H6U245</accession>
<dbReference type="AlphaFoldDB" id="A0A1H6U245"/>
<protein>
    <submittedName>
        <fullName evidence="2">Uncharacterized protein</fullName>
    </submittedName>
</protein>
<keyword evidence="1" id="KW-0812">Transmembrane</keyword>
<sequence>MEKINHYVQLVISIVLIAFGLFGLFTIINGNIRQFGIGIMFILIGLDFNPYVIDYMNKKLADSITIPKRMIFAIWVIVMYMFLLT</sequence>
<feature type="transmembrane region" description="Helical" evidence="1">
    <location>
        <begin position="7"/>
        <end position="28"/>
    </location>
</feature>
<feature type="transmembrane region" description="Helical" evidence="1">
    <location>
        <begin position="34"/>
        <end position="53"/>
    </location>
</feature>